<reference evidence="2" key="1">
    <citation type="submission" date="2016-11" db="UniProtKB">
        <authorList>
            <consortium name="WormBaseParasite"/>
        </authorList>
    </citation>
    <scope>IDENTIFICATION</scope>
</reference>
<sequence length="79" mass="9336">MTTRKVYEESEYYVKEFELRDGVGREFEERESWHRGTPTLKPIERPFRSKETTFNESIYSNISLSHNPNGSKMISFAAL</sequence>
<evidence type="ECO:0000313" key="2">
    <source>
        <dbReference type="WBParaSite" id="L893_g33061.t1"/>
    </source>
</evidence>
<proteinExistence type="predicted"/>
<accession>A0A1I8A5H9</accession>
<dbReference type="Proteomes" id="UP000095287">
    <property type="component" value="Unplaced"/>
</dbReference>
<keyword evidence="1" id="KW-1185">Reference proteome</keyword>
<dbReference type="AlphaFoldDB" id="A0A1I8A5H9"/>
<name>A0A1I8A5H9_9BILA</name>
<protein>
    <submittedName>
        <fullName evidence="2">Photosystem I reaction center subunit IV</fullName>
    </submittedName>
</protein>
<organism evidence="1 2">
    <name type="scientific">Steinernema glaseri</name>
    <dbReference type="NCBI Taxonomy" id="37863"/>
    <lineage>
        <taxon>Eukaryota</taxon>
        <taxon>Metazoa</taxon>
        <taxon>Ecdysozoa</taxon>
        <taxon>Nematoda</taxon>
        <taxon>Chromadorea</taxon>
        <taxon>Rhabditida</taxon>
        <taxon>Tylenchina</taxon>
        <taxon>Panagrolaimomorpha</taxon>
        <taxon>Strongyloidoidea</taxon>
        <taxon>Steinernematidae</taxon>
        <taxon>Steinernema</taxon>
    </lineage>
</organism>
<dbReference type="WBParaSite" id="L893_g33061.t1">
    <property type="protein sequence ID" value="L893_g33061.t1"/>
    <property type="gene ID" value="L893_g33061"/>
</dbReference>
<evidence type="ECO:0000313" key="1">
    <source>
        <dbReference type="Proteomes" id="UP000095287"/>
    </source>
</evidence>